<comment type="caution">
    <text evidence="1">The sequence shown here is derived from an EMBL/GenBank/DDBJ whole genome shotgun (WGS) entry which is preliminary data.</text>
</comment>
<accession>A0A5J4QYL5</accession>
<dbReference type="AlphaFoldDB" id="A0A5J4QYL5"/>
<dbReference type="EMBL" id="SNRY01002161">
    <property type="protein sequence ID" value="KAA6326469.1"/>
    <property type="molecule type" value="Genomic_DNA"/>
</dbReference>
<protein>
    <submittedName>
        <fullName evidence="1">Uncharacterized protein</fullName>
    </submittedName>
</protein>
<sequence length="171" mass="20664">MSQTTTEKPNVIIELDAYLHDFLYHEFGCDKQNDGVIITVSNDIGMIIQSMIEFSNIPKQQEIKDNPIKLYLPVQEWNHFIYKRNFLYVPVWKQRMIQDYLKSLFRLRIKEYFTEGYAKGFKQEQILQAFLVAYNIKNNALNYDTIKKYDYRNRKKIKEEVNREIQLVDYI</sequence>
<name>A0A5J4QYL5_9ZZZZ</name>
<proteinExistence type="predicted"/>
<gene>
    <name evidence="1" type="ORF">EZS27_024425</name>
</gene>
<evidence type="ECO:0000313" key="1">
    <source>
        <dbReference type="EMBL" id="KAA6326469.1"/>
    </source>
</evidence>
<organism evidence="1">
    <name type="scientific">termite gut metagenome</name>
    <dbReference type="NCBI Taxonomy" id="433724"/>
    <lineage>
        <taxon>unclassified sequences</taxon>
        <taxon>metagenomes</taxon>
        <taxon>organismal metagenomes</taxon>
    </lineage>
</organism>
<reference evidence="1" key="1">
    <citation type="submission" date="2019-03" db="EMBL/GenBank/DDBJ databases">
        <title>Single cell metagenomics reveals metabolic interactions within the superorganism composed of flagellate Streblomastix strix and complex community of Bacteroidetes bacteria on its surface.</title>
        <authorList>
            <person name="Treitli S.C."/>
            <person name="Kolisko M."/>
            <person name="Husnik F."/>
            <person name="Keeling P."/>
            <person name="Hampl V."/>
        </authorList>
    </citation>
    <scope>NUCLEOTIDE SEQUENCE</scope>
    <source>
        <strain evidence="1">STM</strain>
    </source>
</reference>